<dbReference type="InterPro" id="IPR005170">
    <property type="entry name" value="Transptr-assoc_dom"/>
</dbReference>
<dbReference type="SMART" id="SM01091">
    <property type="entry name" value="CorC_HlyC"/>
    <property type="match status" value="1"/>
</dbReference>
<feature type="domain" description="CBS" evidence="12">
    <location>
        <begin position="285"/>
        <end position="345"/>
    </location>
</feature>
<dbReference type="CDD" id="cd04590">
    <property type="entry name" value="CBS_pair_CorC_HlyC_assoc"/>
    <property type="match status" value="1"/>
</dbReference>
<dbReference type="Pfam" id="PF00571">
    <property type="entry name" value="CBS"/>
    <property type="match status" value="2"/>
</dbReference>
<keyword evidence="8 10" id="KW-0472">Membrane</keyword>
<dbReference type="RefSeq" id="WP_380773691.1">
    <property type="nucleotide sequence ID" value="NZ_JBHUEO010000025.1"/>
</dbReference>
<accession>A0ABW4KGY8</accession>
<comment type="caution">
    <text evidence="14">The sequence shown here is derived from an EMBL/GenBank/DDBJ whole genome shotgun (WGS) entry which is preliminary data.</text>
</comment>
<dbReference type="SUPFAM" id="SSF56176">
    <property type="entry name" value="FAD-binding/transporter-associated domain-like"/>
    <property type="match status" value="1"/>
</dbReference>
<dbReference type="SUPFAM" id="SSF54631">
    <property type="entry name" value="CBS-domain pair"/>
    <property type="match status" value="1"/>
</dbReference>
<dbReference type="InterPro" id="IPR002550">
    <property type="entry name" value="CNNM"/>
</dbReference>
<evidence type="ECO:0000313" key="15">
    <source>
        <dbReference type="Proteomes" id="UP001597301"/>
    </source>
</evidence>
<evidence type="ECO:0000256" key="6">
    <source>
        <dbReference type="ARBA" id="ARBA00022989"/>
    </source>
</evidence>
<evidence type="ECO:0000256" key="4">
    <source>
        <dbReference type="ARBA" id="ARBA00022692"/>
    </source>
</evidence>
<proteinExistence type="inferred from homology"/>
<evidence type="ECO:0000256" key="5">
    <source>
        <dbReference type="ARBA" id="ARBA00022737"/>
    </source>
</evidence>
<dbReference type="Proteomes" id="UP001597301">
    <property type="component" value="Unassembled WGS sequence"/>
</dbReference>
<comment type="subcellular location">
    <subcellularLocation>
        <location evidence="1">Cell membrane</location>
        <topology evidence="1">Multi-pass membrane protein</topology>
    </subcellularLocation>
</comment>
<evidence type="ECO:0000256" key="7">
    <source>
        <dbReference type="ARBA" id="ARBA00023122"/>
    </source>
</evidence>
<dbReference type="Pfam" id="PF03471">
    <property type="entry name" value="CorC_HlyC"/>
    <property type="match status" value="1"/>
</dbReference>
<dbReference type="EMBL" id="JBHUEO010000025">
    <property type="protein sequence ID" value="MFD1706969.1"/>
    <property type="molecule type" value="Genomic_DNA"/>
</dbReference>
<dbReference type="Gene3D" id="3.10.580.10">
    <property type="entry name" value="CBS-domain"/>
    <property type="match status" value="1"/>
</dbReference>
<gene>
    <name evidence="14" type="ORF">ACFSCZ_09525</name>
</gene>
<dbReference type="Pfam" id="PF01595">
    <property type="entry name" value="CNNM"/>
    <property type="match status" value="1"/>
</dbReference>
<evidence type="ECO:0000256" key="2">
    <source>
        <dbReference type="ARBA" id="ARBA00006337"/>
    </source>
</evidence>
<feature type="domain" description="CNNM transmembrane" evidence="13">
    <location>
        <begin position="1"/>
        <end position="201"/>
    </location>
</feature>
<reference evidence="15" key="1">
    <citation type="journal article" date="2019" name="Int. J. Syst. Evol. Microbiol.">
        <title>The Global Catalogue of Microorganisms (GCM) 10K type strain sequencing project: providing services to taxonomists for standard genome sequencing and annotation.</title>
        <authorList>
            <consortium name="The Broad Institute Genomics Platform"/>
            <consortium name="The Broad Institute Genome Sequencing Center for Infectious Disease"/>
            <person name="Wu L."/>
            <person name="Ma J."/>
        </authorList>
    </citation>
    <scope>NUCLEOTIDE SEQUENCE [LARGE SCALE GENOMIC DNA]</scope>
    <source>
        <strain evidence="15">CGMCC 1.12295</strain>
    </source>
</reference>
<dbReference type="SMART" id="SM00116">
    <property type="entry name" value="CBS"/>
    <property type="match status" value="2"/>
</dbReference>
<dbReference type="InterPro" id="IPR016169">
    <property type="entry name" value="FAD-bd_PCMH_sub2"/>
</dbReference>
<evidence type="ECO:0000256" key="11">
    <source>
        <dbReference type="SAM" id="Phobius"/>
    </source>
</evidence>
<dbReference type="PANTHER" id="PTHR43099:SF2">
    <property type="entry name" value="UPF0053 PROTEIN YRKA"/>
    <property type="match status" value="1"/>
</dbReference>
<dbReference type="InterPro" id="IPR051676">
    <property type="entry name" value="UPF0053_domain"/>
</dbReference>
<dbReference type="InterPro" id="IPR044751">
    <property type="entry name" value="Ion_transp-like_CBS"/>
</dbReference>
<dbReference type="PROSITE" id="PS51846">
    <property type="entry name" value="CNNM"/>
    <property type="match status" value="1"/>
</dbReference>
<comment type="similarity">
    <text evidence="2">Belongs to the UPF0053 family.</text>
</comment>
<feature type="transmembrane region" description="Helical" evidence="11">
    <location>
        <begin position="134"/>
        <end position="156"/>
    </location>
</feature>
<dbReference type="InterPro" id="IPR036318">
    <property type="entry name" value="FAD-bd_PCMH-like_sf"/>
</dbReference>
<organism evidence="14 15">
    <name type="scientific">Siminovitchia sediminis</name>
    <dbReference type="NCBI Taxonomy" id="1274353"/>
    <lineage>
        <taxon>Bacteria</taxon>
        <taxon>Bacillati</taxon>
        <taxon>Bacillota</taxon>
        <taxon>Bacilli</taxon>
        <taxon>Bacillales</taxon>
        <taxon>Bacillaceae</taxon>
        <taxon>Siminovitchia</taxon>
    </lineage>
</organism>
<dbReference type="PANTHER" id="PTHR43099">
    <property type="entry name" value="UPF0053 PROTEIN YRKA"/>
    <property type="match status" value="1"/>
</dbReference>
<keyword evidence="5" id="KW-0677">Repeat</keyword>
<evidence type="ECO:0000256" key="8">
    <source>
        <dbReference type="ARBA" id="ARBA00023136"/>
    </source>
</evidence>
<keyword evidence="6 10" id="KW-1133">Transmembrane helix</keyword>
<evidence type="ECO:0000259" key="13">
    <source>
        <dbReference type="PROSITE" id="PS51846"/>
    </source>
</evidence>
<feature type="transmembrane region" description="Helical" evidence="11">
    <location>
        <begin position="97"/>
        <end position="122"/>
    </location>
</feature>
<keyword evidence="3" id="KW-1003">Cell membrane</keyword>
<dbReference type="PROSITE" id="PS51371">
    <property type="entry name" value="CBS"/>
    <property type="match status" value="2"/>
</dbReference>
<evidence type="ECO:0000259" key="12">
    <source>
        <dbReference type="PROSITE" id="PS51371"/>
    </source>
</evidence>
<evidence type="ECO:0000256" key="9">
    <source>
        <dbReference type="PROSITE-ProRule" id="PRU00703"/>
    </source>
</evidence>
<feature type="domain" description="CBS" evidence="12">
    <location>
        <begin position="220"/>
        <end position="283"/>
    </location>
</feature>
<dbReference type="Gene3D" id="3.30.465.10">
    <property type="match status" value="1"/>
</dbReference>
<evidence type="ECO:0000256" key="3">
    <source>
        <dbReference type="ARBA" id="ARBA00022475"/>
    </source>
</evidence>
<evidence type="ECO:0000256" key="1">
    <source>
        <dbReference type="ARBA" id="ARBA00004651"/>
    </source>
</evidence>
<dbReference type="InterPro" id="IPR000644">
    <property type="entry name" value="CBS_dom"/>
</dbReference>
<keyword evidence="15" id="KW-1185">Reference proteome</keyword>
<dbReference type="InterPro" id="IPR046342">
    <property type="entry name" value="CBS_dom_sf"/>
</dbReference>
<protein>
    <submittedName>
        <fullName evidence="14">Hemolysin family protein</fullName>
    </submittedName>
</protein>
<keyword evidence="4 10" id="KW-0812">Transmembrane</keyword>
<sequence>MLMINIFLVILLIALTAFFVASEFAIVKIRSSRLDQLIAEGNKRATVAKRLVSNLDAYLSVCQLGITVTALGLGWLGEPTIQVLLEPIFTSLAIPESVATLISFVIAFSLITFLHVVVGELAPKTLAIHKAEAITLAFAKPLVWCYRIMFPFIWLLNGAARGIVKLFGVRPASEGEVAHSEEELRIILSDSLKSGEINQSEYRYVNKIFEFDNRVAKEIMVPRTEVVTIDRSSSISEIMDIVKETGLTRYPVTAERDKDHILGVVNIKEFLTDCIDGNCKGSEPISPYIMPVISVIETVPIQELLVHMQKERSHMAILYDEYGGTAGIVTAEDILEEIVGEIRDEFDEDEVPLIRKLDDEHYLLDAKILIEEVNDLLGIHIQCEDIDTIGGWLLTRKYDLEQGDVIEEEGYKFYVKTMEGNHISEVEVTG</sequence>
<feature type="transmembrane region" description="Helical" evidence="11">
    <location>
        <begin position="57"/>
        <end position="77"/>
    </location>
</feature>
<evidence type="ECO:0000313" key="14">
    <source>
        <dbReference type="EMBL" id="MFD1706969.1"/>
    </source>
</evidence>
<evidence type="ECO:0000256" key="10">
    <source>
        <dbReference type="PROSITE-ProRule" id="PRU01193"/>
    </source>
</evidence>
<feature type="transmembrane region" description="Helical" evidence="11">
    <location>
        <begin position="6"/>
        <end position="27"/>
    </location>
</feature>
<name>A0ABW4KGY8_9BACI</name>
<keyword evidence="7 9" id="KW-0129">CBS domain</keyword>